<sequence length="115" mass="13206">MRMVGKKIRKKSLAGVKAVYIHTLLLLANSNKQTQSEQTECIHKRQYERKISPCCMDTIQQRPKSASWQEIGSIAKVQKPKFAKGNIKVANKRKQRNSTDSQICVKRFSSERESL</sequence>
<proteinExistence type="predicted"/>
<evidence type="ECO:0000313" key="1">
    <source>
        <dbReference type="EMBL" id="JAC54062.1"/>
    </source>
</evidence>
<protein>
    <submittedName>
        <fullName evidence="1">Uncharacterized protein</fullName>
    </submittedName>
</protein>
<accession>A0A034WI98</accession>
<organism evidence="1">
    <name type="scientific">Bactrocera dorsalis</name>
    <name type="common">Oriental fruit fly</name>
    <name type="synonym">Dacus dorsalis</name>
    <dbReference type="NCBI Taxonomy" id="27457"/>
    <lineage>
        <taxon>Eukaryota</taxon>
        <taxon>Metazoa</taxon>
        <taxon>Ecdysozoa</taxon>
        <taxon>Arthropoda</taxon>
        <taxon>Hexapoda</taxon>
        <taxon>Insecta</taxon>
        <taxon>Pterygota</taxon>
        <taxon>Neoptera</taxon>
        <taxon>Endopterygota</taxon>
        <taxon>Diptera</taxon>
        <taxon>Brachycera</taxon>
        <taxon>Muscomorpha</taxon>
        <taxon>Tephritoidea</taxon>
        <taxon>Tephritidae</taxon>
        <taxon>Bactrocera</taxon>
        <taxon>Bactrocera</taxon>
    </lineage>
</organism>
<reference evidence="1" key="1">
    <citation type="journal article" date="2014" name="BMC Genomics">
        <title>Characterizing the developmental transcriptome of the oriental fruit fly, Bactrocera dorsalis (Diptera: Tephritidae) through comparative genomic analysis with Drosophila melanogaster utilizing modENCODE datasets.</title>
        <authorList>
            <person name="Geib S.M."/>
            <person name="Calla B."/>
            <person name="Hall B."/>
            <person name="Hou S."/>
            <person name="Manoukis N.C."/>
        </authorList>
    </citation>
    <scope>NUCLEOTIDE SEQUENCE</scope>
    <source>
        <strain evidence="1">Punador</strain>
    </source>
</reference>
<dbReference type="AlphaFoldDB" id="A0A034WI98"/>
<dbReference type="EMBL" id="GAKP01004890">
    <property type="protein sequence ID" value="JAC54062.1"/>
    <property type="molecule type" value="Transcribed_RNA"/>
</dbReference>
<name>A0A034WI98_BACDO</name>